<dbReference type="EMBL" id="JAOQIO010000124">
    <property type="protein sequence ID" value="MCU6797780.1"/>
    <property type="molecule type" value="Genomic_DNA"/>
</dbReference>
<keyword evidence="3" id="KW-1185">Reference proteome</keyword>
<evidence type="ECO:0000313" key="2">
    <source>
        <dbReference type="EMBL" id="MCU6797780.1"/>
    </source>
</evidence>
<dbReference type="Pfam" id="PF07876">
    <property type="entry name" value="Dabb"/>
    <property type="match status" value="1"/>
</dbReference>
<gene>
    <name evidence="2" type="ORF">OB236_37230</name>
</gene>
<name>A0ABT2USX7_9BACL</name>
<dbReference type="SMART" id="SM00886">
    <property type="entry name" value="Dabb"/>
    <property type="match status" value="1"/>
</dbReference>
<proteinExistence type="predicted"/>
<accession>A0ABT2USX7</accession>
<dbReference type="Proteomes" id="UP001652445">
    <property type="component" value="Unassembled WGS sequence"/>
</dbReference>
<organism evidence="2 3">
    <name type="scientific">Paenibacillus baimaensis</name>
    <dbReference type="NCBI Taxonomy" id="2982185"/>
    <lineage>
        <taxon>Bacteria</taxon>
        <taxon>Bacillati</taxon>
        <taxon>Bacillota</taxon>
        <taxon>Bacilli</taxon>
        <taxon>Bacillales</taxon>
        <taxon>Paenibacillaceae</taxon>
        <taxon>Paenibacillus</taxon>
    </lineage>
</organism>
<dbReference type="PROSITE" id="PS51502">
    <property type="entry name" value="S_R_A_B_BARREL"/>
    <property type="match status" value="1"/>
</dbReference>
<feature type="domain" description="Stress-response A/B barrel" evidence="1">
    <location>
        <begin position="6"/>
        <end position="98"/>
    </location>
</feature>
<dbReference type="InterPro" id="IPR011008">
    <property type="entry name" value="Dimeric_a/b-barrel"/>
</dbReference>
<evidence type="ECO:0000259" key="1">
    <source>
        <dbReference type="PROSITE" id="PS51502"/>
    </source>
</evidence>
<dbReference type="SUPFAM" id="SSF54909">
    <property type="entry name" value="Dimeric alpha+beta barrel"/>
    <property type="match status" value="1"/>
</dbReference>
<protein>
    <submittedName>
        <fullName evidence="2">Dabb family protein</fullName>
    </submittedName>
</protein>
<dbReference type="InterPro" id="IPR013097">
    <property type="entry name" value="Dabb"/>
</dbReference>
<comment type="caution">
    <text evidence="2">The sequence shown here is derived from an EMBL/GenBank/DDBJ whole genome shotgun (WGS) entry which is preliminary data.</text>
</comment>
<reference evidence="2 3" key="1">
    <citation type="submission" date="2022-09" db="EMBL/GenBank/DDBJ databases">
        <authorList>
            <person name="Han X.L."/>
            <person name="Wang Q."/>
            <person name="Lu T."/>
        </authorList>
    </citation>
    <scope>NUCLEOTIDE SEQUENCE [LARGE SCALE GENOMIC DNA]</scope>
    <source>
        <strain evidence="2 3">WQ 127069</strain>
    </source>
</reference>
<sequence>MSVARIQHKVIFNLKVEAGSEQADQFLSKSKAILEVIPGVYDFQVLRQVSSKNDYDYGFSMEFEDQAAYDAYNTHPAHVDYVEHIWKNEVVRFLEIDFTVV</sequence>
<dbReference type="Gene3D" id="3.30.70.100">
    <property type="match status" value="1"/>
</dbReference>
<evidence type="ECO:0000313" key="3">
    <source>
        <dbReference type="Proteomes" id="UP001652445"/>
    </source>
</evidence>
<dbReference type="RefSeq" id="WP_262688505.1">
    <property type="nucleotide sequence ID" value="NZ_JAOQIO010000124.1"/>
</dbReference>